<dbReference type="InterPro" id="IPR008914">
    <property type="entry name" value="PEBP"/>
</dbReference>
<comment type="caution">
    <text evidence="1">The sequence shown here is derived from an EMBL/GenBank/DDBJ whole genome shotgun (WGS) entry which is preliminary data.</text>
</comment>
<dbReference type="EMBL" id="JQCA01000048">
    <property type="protein sequence ID" value="KRO04023.1"/>
    <property type="molecule type" value="Genomic_DNA"/>
</dbReference>
<dbReference type="Proteomes" id="UP000051906">
    <property type="component" value="Unassembled WGS sequence"/>
</dbReference>
<proteinExistence type="predicted"/>
<dbReference type="RefSeq" id="WP_057878330.1">
    <property type="nucleotide sequence ID" value="NZ_JQCA01000048.1"/>
</dbReference>
<name>A0A0R2LS15_9LACO</name>
<dbReference type="OrthoDB" id="9797506at2"/>
<dbReference type="Gene3D" id="3.90.280.10">
    <property type="entry name" value="PEBP-like"/>
    <property type="match status" value="1"/>
</dbReference>
<sequence length="170" mass="18387">MKITVPTEQGGFLAAEYSKQAMGSDVHGGDPVKSFPISLTDVPAGTKTLALSLVDFDAVPVCGFPWIHWVAANFPGTTREIPADVSRTDQIVHVHGRNSNAGSLVGNTDPQIFQNYTGPFPPDADHDYILTVYALDQTLDLPEGFWLNDLMHHAADHTLATATFTLRGRA</sequence>
<evidence type="ECO:0000313" key="2">
    <source>
        <dbReference type="Proteomes" id="UP000051906"/>
    </source>
</evidence>
<dbReference type="InterPro" id="IPR005247">
    <property type="entry name" value="YbhB_YbcL/LppC-like"/>
</dbReference>
<protein>
    <submittedName>
        <fullName evidence="1">Phospholipid-binding protein</fullName>
    </submittedName>
</protein>
<dbReference type="NCBIfam" id="TIGR00481">
    <property type="entry name" value="YbhB/YbcL family Raf kinase inhibitor-like protein"/>
    <property type="match status" value="1"/>
</dbReference>
<keyword evidence="2" id="KW-1185">Reference proteome</keyword>
<organism evidence="1 2">
    <name type="scientific">Levilactobacillus paucivorans</name>
    <dbReference type="NCBI Taxonomy" id="616990"/>
    <lineage>
        <taxon>Bacteria</taxon>
        <taxon>Bacillati</taxon>
        <taxon>Bacillota</taxon>
        <taxon>Bacilli</taxon>
        <taxon>Lactobacillales</taxon>
        <taxon>Lactobacillaceae</taxon>
        <taxon>Levilactobacillus</taxon>
    </lineage>
</organism>
<dbReference type="CDD" id="cd00865">
    <property type="entry name" value="PEBP_bact_arch"/>
    <property type="match status" value="1"/>
</dbReference>
<accession>A0A0R2LS15</accession>
<dbReference type="STRING" id="616990.IV54_GL001873"/>
<dbReference type="SUPFAM" id="SSF49777">
    <property type="entry name" value="PEBP-like"/>
    <property type="match status" value="1"/>
</dbReference>
<dbReference type="PANTHER" id="PTHR30289:SF1">
    <property type="entry name" value="PEBP (PHOSPHATIDYLETHANOLAMINE-BINDING PROTEIN) FAMILY PROTEIN"/>
    <property type="match status" value="1"/>
</dbReference>
<dbReference type="Pfam" id="PF01161">
    <property type="entry name" value="PBP"/>
    <property type="match status" value="1"/>
</dbReference>
<gene>
    <name evidence="1" type="ORF">IV54_GL001873</name>
</gene>
<dbReference type="InterPro" id="IPR036610">
    <property type="entry name" value="PEBP-like_sf"/>
</dbReference>
<reference evidence="1 2" key="1">
    <citation type="journal article" date="2015" name="Genome Announc.">
        <title>Expanding the biotechnology potential of lactobacilli through comparative genomics of 213 strains and associated genera.</title>
        <authorList>
            <person name="Sun Z."/>
            <person name="Harris H.M."/>
            <person name="McCann A."/>
            <person name="Guo C."/>
            <person name="Argimon S."/>
            <person name="Zhang W."/>
            <person name="Yang X."/>
            <person name="Jeffery I.B."/>
            <person name="Cooney J.C."/>
            <person name="Kagawa T.F."/>
            <person name="Liu W."/>
            <person name="Song Y."/>
            <person name="Salvetti E."/>
            <person name="Wrobel A."/>
            <person name="Rasinkangas P."/>
            <person name="Parkhill J."/>
            <person name="Rea M.C."/>
            <person name="O'Sullivan O."/>
            <person name="Ritari J."/>
            <person name="Douillard F.P."/>
            <person name="Paul Ross R."/>
            <person name="Yang R."/>
            <person name="Briner A.E."/>
            <person name="Felis G.E."/>
            <person name="de Vos W.M."/>
            <person name="Barrangou R."/>
            <person name="Klaenhammer T.R."/>
            <person name="Caufield P.W."/>
            <person name="Cui Y."/>
            <person name="Zhang H."/>
            <person name="O'Toole P.W."/>
        </authorList>
    </citation>
    <scope>NUCLEOTIDE SEQUENCE [LARGE SCALE GENOMIC DNA]</scope>
    <source>
        <strain evidence="1 2">DSM 22467</strain>
    </source>
</reference>
<dbReference type="PANTHER" id="PTHR30289">
    <property type="entry name" value="UNCHARACTERIZED PROTEIN YBCL-RELATED"/>
    <property type="match status" value="1"/>
</dbReference>
<dbReference type="PATRIC" id="fig|616990.3.peg.1985"/>
<dbReference type="AlphaFoldDB" id="A0A0R2LS15"/>
<evidence type="ECO:0000313" key="1">
    <source>
        <dbReference type="EMBL" id="KRO04023.1"/>
    </source>
</evidence>